<dbReference type="GO" id="GO:0015631">
    <property type="term" value="F:tubulin binding"/>
    <property type="evidence" value="ECO:0007669"/>
    <property type="project" value="InterPro"/>
</dbReference>
<keyword evidence="6" id="KW-0963">Cytoplasm</keyword>
<organism evidence="13 14">
    <name type="scientific">Cervus elaphus hippelaphus</name>
    <name type="common">European red deer</name>
    <dbReference type="NCBI Taxonomy" id="46360"/>
    <lineage>
        <taxon>Eukaryota</taxon>
        <taxon>Metazoa</taxon>
        <taxon>Chordata</taxon>
        <taxon>Craniata</taxon>
        <taxon>Vertebrata</taxon>
        <taxon>Euteleostomi</taxon>
        <taxon>Mammalia</taxon>
        <taxon>Eutheria</taxon>
        <taxon>Laurasiatheria</taxon>
        <taxon>Artiodactyla</taxon>
        <taxon>Ruminantia</taxon>
        <taxon>Pecora</taxon>
        <taxon>Cervidae</taxon>
        <taxon>Cervinae</taxon>
        <taxon>Cervus</taxon>
    </lineage>
</organism>
<proteinExistence type="inferred from homology"/>
<evidence type="ECO:0000256" key="11">
    <source>
        <dbReference type="ARBA" id="ARBA00031318"/>
    </source>
</evidence>
<protein>
    <recommendedName>
        <fullName evidence="5">RBPJ-interacting and tubulin-associated protein 1</fullName>
    </recommendedName>
    <alternativeName>
        <fullName evidence="11">RBPJ-interacting and tubulin-associated protein</fullName>
    </alternativeName>
</protein>
<evidence type="ECO:0000313" key="13">
    <source>
        <dbReference type="EMBL" id="OWK15426.1"/>
    </source>
</evidence>
<keyword evidence="14" id="KW-1185">Reference proteome</keyword>
<evidence type="ECO:0000256" key="7">
    <source>
        <dbReference type="ARBA" id="ARBA00022902"/>
    </source>
</evidence>
<dbReference type="AlphaFoldDB" id="A0A212DB31"/>
<reference evidence="13 14" key="1">
    <citation type="journal article" date="2018" name="Mol. Genet. Genomics">
        <title>The red deer Cervus elaphus genome CerEla1.0: sequencing, annotating, genes, and chromosomes.</title>
        <authorList>
            <person name="Bana N.A."/>
            <person name="Nyiri A."/>
            <person name="Nagy J."/>
            <person name="Frank K."/>
            <person name="Nagy T."/>
            <person name="Steger V."/>
            <person name="Schiller M."/>
            <person name="Lakatos P."/>
            <person name="Sugar L."/>
            <person name="Horn P."/>
            <person name="Barta E."/>
            <person name="Orosz L."/>
        </authorList>
    </citation>
    <scope>NUCLEOTIDE SEQUENCE [LARGE SCALE GENOMIC DNA]</scope>
    <source>
        <strain evidence="13">Hungarian</strain>
    </source>
</reference>
<dbReference type="Proteomes" id="UP000242450">
    <property type="component" value="Chromosome 5"/>
</dbReference>
<comment type="subunit">
    <text evidence="4">Interacts with RBPJ/RBPSUH.</text>
</comment>
<dbReference type="GO" id="GO:0005634">
    <property type="term" value="C:nucleus"/>
    <property type="evidence" value="ECO:0007669"/>
    <property type="project" value="UniProtKB-SubCell"/>
</dbReference>
<evidence type="ECO:0000313" key="14">
    <source>
        <dbReference type="Proteomes" id="UP000242450"/>
    </source>
</evidence>
<accession>A0A212DB31</accession>
<evidence type="ECO:0000256" key="2">
    <source>
        <dbReference type="ARBA" id="ARBA00004496"/>
    </source>
</evidence>
<evidence type="ECO:0000256" key="10">
    <source>
        <dbReference type="ARBA" id="ARBA00024957"/>
    </source>
</evidence>
<feature type="region of interest" description="Disordered" evidence="12">
    <location>
        <begin position="321"/>
        <end position="346"/>
    </location>
</feature>
<dbReference type="PANTHER" id="PTHR34917">
    <property type="entry name" value="RBPJ-INTERACTING AND TUBULIN-ASSOCIATED PROTEIN 1"/>
    <property type="match status" value="1"/>
</dbReference>
<evidence type="ECO:0000256" key="9">
    <source>
        <dbReference type="ARBA" id="ARBA00023242"/>
    </source>
</evidence>
<dbReference type="GO" id="GO:0051168">
    <property type="term" value="P:nuclear export"/>
    <property type="evidence" value="ECO:0007669"/>
    <property type="project" value="InterPro"/>
</dbReference>
<comment type="subcellular location">
    <subcellularLocation>
        <location evidence="2">Cytoplasm</location>
    </subcellularLocation>
    <subcellularLocation>
        <location evidence="1">Nucleus</location>
    </subcellularLocation>
</comment>
<dbReference type="InterPro" id="IPR031418">
    <property type="entry name" value="RITA1"/>
</dbReference>
<keyword evidence="8" id="KW-0914">Notch signaling pathway</keyword>
<dbReference type="PANTHER" id="PTHR34917:SF1">
    <property type="entry name" value="RBPJ-INTERACTING AND TUBULIN-ASSOCIATED PROTEIN 1"/>
    <property type="match status" value="1"/>
</dbReference>
<evidence type="ECO:0000256" key="1">
    <source>
        <dbReference type="ARBA" id="ARBA00004123"/>
    </source>
</evidence>
<dbReference type="Pfam" id="PF17066">
    <property type="entry name" value="RITA"/>
    <property type="match status" value="2"/>
</dbReference>
<comment type="function">
    <text evidence="10">Tubulin-binding protein that acts as a negative regulator of Notch signaling pathway. Shuttles between the cytoplasm and the nucleus and mediates the nuclear export of RBPJ/RBPSUH, thereby preventing the interaction between RBPJ/RBPSUH and NICD product of Notch proteins (Notch intracellular domain), leading to down-regulate Notch-mediated transcription. May play a role in neurogenesis.</text>
</comment>
<gene>
    <name evidence="13" type="ORF">Celaphus_00000272</name>
</gene>
<name>A0A212DB31_CEREH</name>
<dbReference type="GO" id="GO:0005737">
    <property type="term" value="C:cytoplasm"/>
    <property type="evidence" value="ECO:0007669"/>
    <property type="project" value="UniProtKB-SubCell"/>
</dbReference>
<keyword evidence="9" id="KW-0539">Nucleus</keyword>
<feature type="region of interest" description="Disordered" evidence="12">
    <location>
        <begin position="251"/>
        <end position="274"/>
    </location>
</feature>
<comment type="similarity">
    <text evidence="3">Belongs to the RITA family.</text>
</comment>
<dbReference type="GO" id="GO:0007399">
    <property type="term" value="P:nervous system development"/>
    <property type="evidence" value="ECO:0007669"/>
    <property type="project" value="UniProtKB-KW"/>
</dbReference>
<evidence type="ECO:0000256" key="6">
    <source>
        <dbReference type="ARBA" id="ARBA00022490"/>
    </source>
</evidence>
<evidence type="ECO:0000256" key="5">
    <source>
        <dbReference type="ARBA" id="ARBA00014447"/>
    </source>
</evidence>
<evidence type="ECO:0000256" key="8">
    <source>
        <dbReference type="ARBA" id="ARBA00022976"/>
    </source>
</evidence>
<evidence type="ECO:0000256" key="12">
    <source>
        <dbReference type="SAM" id="MobiDB-lite"/>
    </source>
</evidence>
<evidence type="ECO:0000256" key="3">
    <source>
        <dbReference type="ARBA" id="ARBA00010906"/>
    </source>
</evidence>
<dbReference type="EMBL" id="MKHE01000005">
    <property type="protein sequence ID" value="OWK15426.1"/>
    <property type="molecule type" value="Genomic_DNA"/>
</dbReference>
<keyword evidence="7" id="KW-0524">Neurogenesis</keyword>
<comment type="caution">
    <text evidence="13">The sequence shown here is derived from an EMBL/GenBank/DDBJ whole genome shotgun (WGS) entry which is preliminary data.</text>
</comment>
<dbReference type="OrthoDB" id="10061257at2759"/>
<sequence length="346" mass="37023">MLRTTESMKTPVELAISGMQTLHVQHRGRGGYRVKVRPSYVDETLFGSPAGIRPAPPDFDPPWMKKANRTRGLGTGVSQALGANGSCELISHTPSYCDESLFGSRQEGAGWEAKWMARGDAAKLHALFWTPPATPRGSHSPRPRETPVRAIHPADLSKTEHRVVASSRRLSVYGLDTPRPLRRERSHSLTHLNVPSTGHPPASSPCTNGPRDPRPAPSGVTFRSPLGSVSQCFSANFPPTRCAHGVTARGRVSENGAGGQASGENTRHWWSTPGDRARVGSAPPLTTSGCSLLSPLIWIGGSTLDIPVSSPVMATWRISANPGGVSREGPPPPPSHPQHCLPTKCE</sequence>
<dbReference type="GO" id="GO:0007219">
    <property type="term" value="P:Notch signaling pathway"/>
    <property type="evidence" value="ECO:0007669"/>
    <property type="project" value="UniProtKB-KW"/>
</dbReference>
<dbReference type="GO" id="GO:0045746">
    <property type="term" value="P:negative regulation of Notch signaling pathway"/>
    <property type="evidence" value="ECO:0007669"/>
    <property type="project" value="TreeGrafter"/>
</dbReference>
<evidence type="ECO:0000256" key="4">
    <source>
        <dbReference type="ARBA" id="ARBA00011667"/>
    </source>
</evidence>
<feature type="region of interest" description="Disordered" evidence="12">
    <location>
        <begin position="190"/>
        <end position="219"/>
    </location>
</feature>